<reference evidence="1 2" key="1">
    <citation type="submission" date="2019-04" db="EMBL/GenBank/DDBJ databases">
        <title>Friends and foes A comparative genomics study of 23 Aspergillus species from section Flavi.</title>
        <authorList>
            <consortium name="DOE Joint Genome Institute"/>
            <person name="Kjaerbolling I."/>
            <person name="Vesth T."/>
            <person name="Frisvad J.C."/>
            <person name="Nybo J.L."/>
            <person name="Theobald S."/>
            <person name="Kildgaard S."/>
            <person name="Isbrandt T."/>
            <person name="Kuo A."/>
            <person name="Sato A."/>
            <person name="Lyhne E.K."/>
            <person name="Kogle M.E."/>
            <person name="Wiebenga A."/>
            <person name="Kun R.S."/>
            <person name="Lubbers R.J."/>
            <person name="Makela M.R."/>
            <person name="Barry K."/>
            <person name="Chovatia M."/>
            <person name="Clum A."/>
            <person name="Daum C."/>
            <person name="Haridas S."/>
            <person name="He G."/>
            <person name="LaButti K."/>
            <person name="Lipzen A."/>
            <person name="Mondo S."/>
            <person name="Riley R."/>
            <person name="Salamov A."/>
            <person name="Simmons B.A."/>
            <person name="Magnuson J.K."/>
            <person name="Henrissat B."/>
            <person name="Mortensen U.H."/>
            <person name="Larsen T.O."/>
            <person name="Devries R.P."/>
            <person name="Grigoriev I.V."/>
            <person name="Machida M."/>
            <person name="Baker S.E."/>
            <person name="Andersen M.R."/>
        </authorList>
    </citation>
    <scope>NUCLEOTIDE SEQUENCE [LARGE SCALE GENOMIC DNA]</scope>
    <source>
        <strain evidence="1 2">CBS 151.66</strain>
    </source>
</reference>
<organism evidence="1 2">
    <name type="scientific">Aspergillus leporis</name>
    <dbReference type="NCBI Taxonomy" id="41062"/>
    <lineage>
        <taxon>Eukaryota</taxon>
        <taxon>Fungi</taxon>
        <taxon>Dikarya</taxon>
        <taxon>Ascomycota</taxon>
        <taxon>Pezizomycotina</taxon>
        <taxon>Eurotiomycetes</taxon>
        <taxon>Eurotiomycetidae</taxon>
        <taxon>Eurotiales</taxon>
        <taxon>Aspergillaceae</taxon>
        <taxon>Aspergillus</taxon>
        <taxon>Aspergillus subgen. Circumdati</taxon>
    </lineage>
</organism>
<dbReference type="InterPro" id="IPR025332">
    <property type="entry name" value="DUF4238"/>
</dbReference>
<dbReference type="Pfam" id="PF14022">
    <property type="entry name" value="DUF4238"/>
    <property type="match status" value="1"/>
</dbReference>
<evidence type="ECO:0000313" key="1">
    <source>
        <dbReference type="EMBL" id="KAB8071096.1"/>
    </source>
</evidence>
<evidence type="ECO:0000313" key="2">
    <source>
        <dbReference type="Proteomes" id="UP000326565"/>
    </source>
</evidence>
<gene>
    <name evidence="1" type="ORF">BDV29DRAFT_193525</name>
</gene>
<sequence length="418" mass="48050">MANSSPPAAPAASQGSKTRRRDFLVNKIDLQSSILTQRPVVTEFALVHMYRDPGFDENPYYLEEKLSRLEGKASGILNKACEAFVRNSFLFLMKYRNSGMFDRYNHDDAQVKRFTKPRDVWFDNLRHMLDVEMDAAKGWRKTLRARIYSDDAAMFESHLLHSFMAFCQPENPEEEFLLMENAFGIFEGPSSQKINLLTGKTEAIVYTEYQNFAPVSPRLIIILRSIMLPFPGDDCVHQDLRRRLMDAMRSAHLEPDKAGSILQDLPVRPCATVYEGPVINSPDSYSKNDRFNFQCFTLSSAHTKTINNLLLEEVCQTSSIVCNSPISLRASMENYFKAQTTGRIVEMQLLASQKAGSLLQLYSLLKLEATLKTFWYDVDQASRFMMLRTKIDDLVRKQRQDFFMTFPVERTYNSTMAN</sequence>
<name>A0A5N5WRF0_9EURO</name>
<dbReference type="EMBL" id="ML732282">
    <property type="protein sequence ID" value="KAB8071096.1"/>
    <property type="molecule type" value="Genomic_DNA"/>
</dbReference>
<dbReference type="OrthoDB" id="5340163at2759"/>
<dbReference type="AlphaFoldDB" id="A0A5N5WRF0"/>
<accession>A0A5N5WRF0</accession>
<protein>
    <submittedName>
        <fullName evidence="1">Uncharacterized protein</fullName>
    </submittedName>
</protein>
<proteinExistence type="predicted"/>
<keyword evidence="2" id="KW-1185">Reference proteome</keyword>
<dbReference type="Proteomes" id="UP000326565">
    <property type="component" value="Unassembled WGS sequence"/>
</dbReference>